<evidence type="ECO:0000256" key="2">
    <source>
        <dbReference type="SAM" id="Phobius"/>
    </source>
</evidence>
<reference evidence="3 4" key="1">
    <citation type="submission" date="2018-04" db="EMBL/GenBank/DDBJ databases">
        <title>Micromonosporas from Atacama Desert.</title>
        <authorList>
            <person name="Carro L."/>
            <person name="Klenk H.-P."/>
            <person name="Goodfellow M."/>
        </authorList>
    </citation>
    <scope>NUCLEOTIDE SEQUENCE [LARGE SCALE GENOMIC DNA]</scope>
    <source>
        <strain evidence="3 4">LB19</strain>
    </source>
</reference>
<evidence type="ECO:0008006" key="5">
    <source>
        <dbReference type="Google" id="ProtNLM"/>
    </source>
</evidence>
<feature type="transmembrane region" description="Helical" evidence="2">
    <location>
        <begin position="15"/>
        <end position="33"/>
    </location>
</feature>
<name>A0A3N9X8I0_9ACTN</name>
<sequence>MATVQIVRSWWRTRYPVYALGLAVGMVMMWLPFKTFQDNDAWESHLRVHGVPAQAVVDELVHKRRNTMHLRYEFAGAQRQAEVGCWEVCLPAGSAVRIWVNPNDPEDFVTDFGILSGHRGRLQGVAGAAGLVLSGWMALAVIARGYQRRRDRRRRDWQRQQQDQRQRRFANARAGRKRKPSRRRTPSIK</sequence>
<evidence type="ECO:0000313" key="4">
    <source>
        <dbReference type="Proteomes" id="UP000278981"/>
    </source>
</evidence>
<feature type="transmembrane region" description="Helical" evidence="2">
    <location>
        <begin position="125"/>
        <end position="146"/>
    </location>
</feature>
<proteinExistence type="predicted"/>
<evidence type="ECO:0000313" key="3">
    <source>
        <dbReference type="EMBL" id="RQX09426.1"/>
    </source>
</evidence>
<dbReference type="OrthoDB" id="3384460at2"/>
<organism evidence="3 4">
    <name type="scientific">Micromonospora ureilytica</name>
    <dbReference type="NCBI Taxonomy" id="709868"/>
    <lineage>
        <taxon>Bacteria</taxon>
        <taxon>Bacillati</taxon>
        <taxon>Actinomycetota</taxon>
        <taxon>Actinomycetes</taxon>
        <taxon>Micromonosporales</taxon>
        <taxon>Micromonosporaceae</taxon>
        <taxon>Micromonospora</taxon>
    </lineage>
</organism>
<protein>
    <recommendedName>
        <fullName evidence="5">DUF3592 domain-containing protein</fullName>
    </recommendedName>
</protein>
<dbReference type="Proteomes" id="UP000278981">
    <property type="component" value="Unassembled WGS sequence"/>
</dbReference>
<feature type="region of interest" description="Disordered" evidence="1">
    <location>
        <begin position="151"/>
        <end position="189"/>
    </location>
</feature>
<keyword evidence="2" id="KW-1133">Transmembrane helix</keyword>
<keyword evidence="2" id="KW-0812">Transmembrane</keyword>
<gene>
    <name evidence="3" type="ORF">DDE19_33645</name>
</gene>
<accession>A0A3N9X8I0</accession>
<dbReference type="RefSeq" id="WP_124823250.1">
    <property type="nucleotide sequence ID" value="NZ_QDGB01000420.1"/>
</dbReference>
<dbReference type="AlphaFoldDB" id="A0A3N9X8I0"/>
<keyword evidence="2" id="KW-0472">Membrane</keyword>
<feature type="compositionally biased region" description="Basic residues" evidence="1">
    <location>
        <begin position="167"/>
        <end position="189"/>
    </location>
</feature>
<evidence type="ECO:0000256" key="1">
    <source>
        <dbReference type="SAM" id="MobiDB-lite"/>
    </source>
</evidence>
<comment type="caution">
    <text evidence="3">The sequence shown here is derived from an EMBL/GenBank/DDBJ whole genome shotgun (WGS) entry which is preliminary data.</text>
</comment>
<dbReference type="EMBL" id="QDGB01000420">
    <property type="protein sequence ID" value="RQX09426.1"/>
    <property type="molecule type" value="Genomic_DNA"/>
</dbReference>